<dbReference type="EMBL" id="JBHUOX010000034">
    <property type="protein sequence ID" value="MFD3003592.1"/>
    <property type="molecule type" value="Genomic_DNA"/>
</dbReference>
<dbReference type="GO" id="GO:0016787">
    <property type="term" value="F:hydrolase activity"/>
    <property type="evidence" value="ECO:0007669"/>
    <property type="project" value="UniProtKB-KW"/>
</dbReference>
<gene>
    <name evidence="4" type="ORF">ACFS7Z_24760</name>
</gene>
<keyword evidence="1" id="KW-0472">Membrane</keyword>
<evidence type="ECO:0000313" key="5">
    <source>
        <dbReference type="Proteomes" id="UP001597641"/>
    </source>
</evidence>
<evidence type="ECO:0000313" key="4">
    <source>
        <dbReference type="EMBL" id="MFD3003592.1"/>
    </source>
</evidence>
<dbReference type="SUPFAM" id="SSF56601">
    <property type="entry name" value="beta-lactamase/transpeptidase-like"/>
    <property type="match status" value="1"/>
</dbReference>
<keyword evidence="5" id="KW-1185">Reference proteome</keyword>
<organism evidence="4 5">
    <name type="scientific">Pontibacter toksunensis</name>
    <dbReference type="NCBI Taxonomy" id="1332631"/>
    <lineage>
        <taxon>Bacteria</taxon>
        <taxon>Pseudomonadati</taxon>
        <taxon>Bacteroidota</taxon>
        <taxon>Cytophagia</taxon>
        <taxon>Cytophagales</taxon>
        <taxon>Hymenobacteraceae</taxon>
        <taxon>Pontibacter</taxon>
    </lineage>
</organism>
<feature type="domain" description="Beta-lactamase-related" evidence="3">
    <location>
        <begin position="41"/>
        <end position="365"/>
    </location>
</feature>
<protein>
    <submittedName>
        <fullName evidence="4">Serine hydrolase domain-containing protein</fullName>
        <ecNumber evidence="4">3.-.-.-</ecNumber>
    </submittedName>
</protein>
<comment type="caution">
    <text evidence="4">The sequence shown here is derived from an EMBL/GenBank/DDBJ whole genome shotgun (WGS) entry which is preliminary data.</text>
</comment>
<feature type="transmembrane region" description="Helical" evidence="1">
    <location>
        <begin position="491"/>
        <end position="518"/>
    </location>
</feature>
<dbReference type="RefSeq" id="WP_377491291.1">
    <property type="nucleotide sequence ID" value="NZ_JBHUOX010000034.1"/>
</dbReference>
<feature type="chain" id="PRO_5045301160" evidence="2">
    <location>
        <begin position="26"/>
        <end position="631"/>
    </location>
</feature>
<dbReference type="InterPro" id="IPR001466">
    <property type="entry name" value="Beta-lactam-related"/>
</dbReference>
<dbReference type="Pfam" id="PF00144">
    <property type="entry name" value="Beta-lactamase"/>
    <property type="match status" value="1"/>
</dbReference>
<dbReference type="Gene3D" id="3.40.710.10">
    <property type="entry name" value="DD-peptidase/beta-lactamase superfamily"/>
    <property type="match status" value="1"/>
</dbReference>
<evidence type="ECO:0000256" key="2">
    <source>
        <dbReference type="SAM" id="SignalP"/>
    </source>
</evidence>
<keyword evidence="1" id="KW-1133">Transmembrane helix</keyword>
<dbReference type="PANTHER" id="PTHR46825">
    <property type="entry name" value="D-ALANYL-D-ALANINE-CARBOXYPEPTIDASE/ENDOPEPTIDASE AMPH"/>
    <property type="match status" value="1"/>
</dbReference>
<dbReference type="InterPro" id="IPR050491">
    <property type="entry name" value="AmpC-like"/>
</dbReference>
<accession>A0ABW6C3L8</accession>
<keyword evidence="2" id="KW-0732">Signal</keyword>
<keyword evidence="4" id="KW-0378">Hydrolase</keyword>
<sequence>MKQLKISSFCLIVLLCFVLAPGVRGQEVEENPAPKTINELRRAILKVLQDTGTPAAGIALVDSTGPVWVDGLGLADREEGVKADEETMFRIGSTSKIVVALAILKLQEQGKLNLKDKVRELVPEIEFENPWEETNPILVEHLLEHTTGWDDMHLPELYNDGSEILSLKEALELHPHSRVSRWLPGTRMAYSNTGPNVAAYIIEKVTGQPYEEFIQKNFFAPIGTETMTYFLSEDYKQKGATLYKEGHPSDYGHMIMRASGSINASPKDMAKVMQFFLNRGKVGSNQIISENSLKRMETPLTTLGARAGLSYGYGLCLYTSEHNSFTYYKHGGGVGNGISDFSYLPEFGVGYCVLINSGNPNASRKISTLIRDFQTQHLSLPKKLVAVPSLKALRFINGYYQPINPSTGPIKLPTLTARRVWTENDTLYSQFPAHIGDIEKYVALNNSLYQSVKTKKAELIFVNDPLAGEVFELANVANGTVTFATIPGAFFFARILLFILWLLFVTLAFLLLPVWVFRYWRGKISGGANIFIRIWPLLPIVFLISAFVLLAGGTMNGTASLAKPTFISVSIMIATIAFLASAFNSVIMAFRYRNKGIKRSVFLPAACLSGLHLLVAFFLLWHGLIGLRTWA</sequence>
<dbReference type="PANTHER" id="PTHR46825:SF9">
    <property type="entry name" value="BETA-LACTAMASE-RELATED DOMAIN-CONTAINING PROTEIN"/>
    <property type="match status" value="1"/>
</dbReference>
<feature type="signal peptide" evidence="2">
    <location>
        <begin position="1"/>
        <end position="25"/>
    </location>
</feature>
<dbReference type="InterPro" id="IPR012338">
    <property type="entry name" value="Beta-lactam/transpept-like"/>
</dbReference>
<proteinExistence type="predicted"/>
<feature type="transmembrane region" description="Helical" evidence="1">
    <location>
        <begin position="601"/>
        <end position="621"/>
    </location>
</feature>
<name>A0ABW6C3L8_9BACT</name>
<dbReference type="Proteomes" id="UP001597641">
    <property type="component" value="Unassembled WGS sequence"/>
</dbReference>
<feature type="transmembrane region" description="Helical" evidence="1">
    <location>
        <begin position="565"/>
        <end position="589"/>
    </location>
</feature>
<keyword evidence="1" id="KW-0812">Transmembrane</keyword>
<reference evidence="5" key="1">
    <citation type="journal article" date="2019" name="Int. J. Syst. Evol. Microbiol.">
        <title>The Global Catalogue of Microorganisms (GCM) 10K type strain sequencing project: providing services to taxonomists for standard genome sequencing and annotation.</title>
        <authorList>
            <consortium name="The Broad Institute Genomics Platform"/>
            <consortium name="The Broad Institute Genome Sequencing Center for Infectious Disease"/>
            <person name="Wu L."/>
            <person name="Ma J."/>
        </authorList>
    </citation>
    <scope>NUCLEOTIDE SEQUENCE [LARGE SCALE GENOMIC DNA]</scope>
    <source>
        <strain evidence="5">KCTC 23984</strain>
    </source>
</reference>
<dbReference type="EC" id="3.-.-.-" evidence="4"/>
<evidence type="ECO:0000256" key="1">
    <source>
        <dbReference type="SAM" id="Phobius"/>
    </source>
</evidence>
<evidence type="ECO:0000259" key="3">
    <source>
        <dbReference type="Pfam" id="PF00144"/>
    </source>
</evidence>
<feature type="transmembrane region" description="Helical" evidence="1">
    <location>
        <begin position="530"/>
        <end position="553"/>
    </location>
</feature>